<organism evidence="6">
    <name type="scientific">Leptosphaeria maculans (strain JN3 / isolate v23.1.3 / race Av1-4-5-6-7-8)</name>
    <name type="common">Blackleg fungus</name>
    <name type="synonym">Phoma lingam</name>
    <dbReference type="NCBI Taxonomy" id="985895"/>
    <lineage>
        <taxon>Eukaryota</taxon>
        <taxon>Fungi</taxon>
        <taxon>Dikarya</taxon>
        <taxon>Ascomycota</taxon>
        <taxon>Pezizomycotina</taxon>
        <taxon>Dothideomycetes</taxon>
        <taxon>Pleosporomycetidae</taxon>
        <taxon>Pleosporales</taxon>
        <taxon>Pleosporineae</taxon>
        <taxon>Leptosphaeriaceae</taxon>
        <taxon>Plenodomus</taxon>
        <taxon>Plenodomus lingam/Leptosphaeria maculans species complex</taxon>
    </lineage>
</organism>
<name>E4ZHI3_LEPMJ</name>
<evidence type="ECO:0000256" key="4">
    <source>
        <dbReference type="SAM" id="MobiDB-lite"/>
    </source>
</evidence>
<evidence type="ECO:0000313" key="5">
    <source>
        <dbReference type="EMBL" id="CBX90816.1"/>
    </source>
</evidence>
<dbReference type="InterPro" id="IPR052837">
    <property type="entry name" value="Mitoribosomal_bS21"/>
</dbReference>
<keyword evidence="6" id="KW-1185">Reference proteome</keyword>
<dbReference type="InParanoid" id="E4ZHI3"/>
<accession>E4ZHI3</accession>
<dbReference type="PANTHER" id="PTHR41237:SF1">
    <property type="entry name" value="SMALL RIBOSOMAL SUBUNIT PROTEIN BS21M"/>
    <property type="match status" value="1"/>
</dbReference>
<evidence type="ECO:0000256" key="1">
    <source>
        <dbReference type="ARBA" id="ARBA00006640"/>
    </source>
</evidence>
<dbReference type="PANTHER" id="PTHR41237">
    <property type="entry name" value="37S RIBOSOMAL PROTEIN MRP21, MITOCHONDRIAL"/>
    <property type="match status" value="1"/>
</dbReference>
<dbReference type="GO" id="GO:0005763">
    <property type="term" value="C:mitochondrial small ribosomal subunit"/>
    <property type="evidence" value="ECO:0007669"/>
    <property type="project" value="TreeGrafter"/>
</dbReference>
<evidence type="ECO:0000256" key="3">
    <source>
        <dbReference type="ARBA" id="ARBA00023274"/>
    </source>
</evidence>
<dbReference type="GeneID" id="13284989"/>
<dbReference type="VEuPathDB" id="FungiDB:LEMA_P058500.1"/>
<keyword evidence="2" id="KW-0689">Ribosomal protein</keyword>
<sequence length="266" mass="29406">MASRSLGELLLRPSTFTRTQQPRPSWPATAHRSLSTTPKHSAQPKRKEDDEPDFAQTQSPSQPQSTDSAQQARQASQAETTRTIDSLFAGISSNSSSAPTPPSFASRSAPSSGDDIRAARSNHIFGSEFSPAGRGSRFRRTPTLNFDSMALPDGMLNPSLSNKPSEAAALATQQEEVFANYPRLDPTYGRSVDLDNSRGRDLVRGIGMLASLVARNKIKNDFAKQKFHERGGLKRKRLNSERWRARFKVGFTRITSRVSELTRKGW</sequence>
<dbReference type="AlphaFoldDB" id="E4ZHI3"/>
<keyword evidence="3" id="KW-0687">Ribonucleoprotein</keyword>
<dbReference type="EMBL" id="FP929065">
    <property type="protein sequence ID" value="CBX90816.1"/>
    <property type="molecule type" value="Genomic_DNA"/>
</dbReference>
<dbReference type="Pfam" id="PF01165">
    <property type="entry name" value="Ribosomal_S21"/>
    <property type="match status" value="1"/>
</dbReference>
<dbReference type="HOGENOM" id="CLU_1054356_0_0_1"/>
<comment type="similarity">
    <text evidence="1">Belongs to the bacterial ribosomal protein bS21 family.</text>
</comment>
<dbReference type="STRING" id="985895.E4ZHI3"/>
<gene>
    <name evidence="5" type="ORF">LEMA_P058500.1</name>
</gene>
<dbReference type="OMA" id="FANYPRL"/>
<feature type="region of interest" description="Disordered" evidence="4">
    <location>
        <begin position="1"/>
        <end position="117"/>
    </location>
</feature>
<dbReference type="GO" id="GO:0003735">
    <property type="term" value="F:structural constituent of ribosome"/>
    <property type="evidence" value="ECO:0007669"/>
    <property type="project" value="InterPro"/>
</dbReference>
<proteinExistence type="inferred from homology"/>
<feature type="compositionally biased region" description="Polar residues" evidence="4">
    <location>
        <begin position="14"/>
        <end position="23"/>
    </location>
</feature>
<dbReference type="GO" id="GO:0070124">
    <property type="term" value="P:mitochondrial translational initiation"/>
    <property type="evidence" value="ECO:0007669"/>
    <property type="project" value="TreeGrafter"/>
</dbReference>
<dbReference type="Proteomes" id="UP000002668">
    <property type="component" value="Genome"/>
</dbReference>
<evidence type="ECO:0008006" key="7">
    <source>
        <dbReference type="Google" id="ProtNLM"/>
    </source>
</evidence>
<reference evidence="6" key="1">
    <citation type="journal article" date="2011" name="Nat. Commun.">
        <title>Effector diversification within compartments of the Leptosphaeria maculans genome affected by Repeat-Induced Point mutations.</title>
        <authorList>
            <person name="Rouxel T."/>
            <person name="Grandaubert J."/>
            <person name="Hane J.K."/>
            <person name="Hoede C."/>
            <person name="van de Wouw A.P."/>
            <person name="Couloux A."/>
            <person name="Dominguez V."/>
            <person name="Anthouard V."/>
            <person name="Bally P."/>
            <person name="Bourras S."/>
            <person name="Cozijnsen A.J."/>
            <person name="Ciuffetti L.M."/>
            <person name="Degrave A."/>
            <person name="Dilmaghani A."/>
            <person name="Duret L."/>
            <person name="Fudal I."/>
            <person name="Goodwin S.B."/>
            <person name="Gout L."/>
            <person name="Glaser N."/>
            <person name="Linglin J."/>
            <person name="Kema G.H.J."/>
            <person name="Lapalu N."/>
            <person name="Lawrence C.B."/>
            <person name="May K."/>
            <person name="Meyer M."/>
            <person name="Ollivier B."/>
            <person name="Poulain J."/>
            <person name="Schoch C.L."/>
            <person name="Simon A."/>
            <person name="Spatafora J.W."/>
            <person name="Stachowiak A."/>
            <person name="Turgeon B.G."/>
            <person name="Tyler B.M."/>
            <person name="Vincent D."/>
            <person name="Weissenbach J."/>
            <person name="Amselem J."/>
            <person name="Quesneville H."/>
            <person name="Oliver R.P."/>
            <person name="Wincker P."/>
            <person name="Balesdent M.-H."/>
            <person name="Howlett B.J."/>
        </authorList>
    </citation>
    <scope>NUCLEOTIDE SEQUENCE [LARGE SCALE GENOMIC DNA]</scope>
    <source>
        <strain evidence="6">JN3 / isolate v23.1.3 / race Av1-4-5-6-7-8</strain>
    </source>
</reference>
<dbReference type="OrthoDB" id="2501249at2759"/>
<protein>
    <recommendedName>
        <fullName evidence="7">Ribosomal protein S21</fullName>
    </recommendedName>
</protein>
<evidence type="ECO:0000313" key="6">
    <source>
        <dbReference type="Proteomes" id="UP000002668"/>
    </source>
</evidence>
<dbReference type="RefSeq" id="XP_003834181.1">
    <property type="nucleotide sequence ID" value="XM_003834133.1"/>
</dbReference>
<dbReference type="InterPro" id="IPR001911">
    <property type="entry name" value="Ribosomal_bS21"/>
</dbReference>
<feature type="compositionally biased region" description="Low complexity" evidence="4">
    <location>
        <begin position="55"/>
        <end position="112"/>
    </location>
</feature>
<dbReference type="eggNOG" id="ENOG502SYGP">
    <property type="taxonomic scope" value="Eukaryota"/>
</dbReference>
<evidence type="ECO:0000256" key="2">
    <source>
        <dbReference type="ARBA" id="ARBA00022980"/>
    </source>
</evidence>